<dbReference type="RefSeq" id="WP_320316118.1">
    <property type="nucleotide sequence ID" value="NZ_JAVIIX010000004.1"/>
</dbReference>
<dbReference type="SUPFAM" id="SSF53474">
    <property type="entry name" value="alpha/beta-Hydrolases"/>
    <property type="match status" value="1"/>
</dbReference>
<evidence type="ECO:0000313" key="2">
    <source>
        <dbReference type="Proteomes" id="UP001271780"/>
    </source>
</evidence>
<dbReference type="Pfam" id="PF03583">
    <property type="entry name" value="LIP"/>
    <property type="match status" value="1"/>
</dbReference>
<dbReference type="EMBL" id="JAVIIZ010000003">
    <property type="protein sequence ID" value="MDX8471753.1"/>
    <property type="molecule type" value="Genomic_DNA"/>
</dbReference>
<dbReference type="PIRSF" id="PIRSF029171">
    <property type="entry name" value="Esterase_LipA"/>
    <property type="match status" value="1"/>
</dbReference>
<organism evidence="1 2">
    <name type="scientific">Mesorhizobium dulcispinae</name>
    <dbReference type="NCBI Taxonomy" id="3072316"/>
    <lineage>
        <taxon>Bacteria</taxon>
        <taxon>Pseudomonadati</taxon>
        <taxon>Pseudomonadota</taxon>
        <taxon>Alphaproteobacteria</taxon>
        <taxon>Hyphomicrobiales</taxon>
        <taxon>Phyllobacteriaceae</taxon>
        <taxon>Mesorhizobium</taxon>
    </lineage>
</organism>
<sequence>MKVLVRLAAWIGVTACALVACLWWLARPAMPDAFYTSQPDSIPPPGTLIASEPFTRDVPEGARAWLVLYATTRGDDSPTVASAIVMASRGPSAASRPIVAWAHGTTGIEPGCAPSVLRHPFANVPALHAPLEQGWVYVATDYVGLGTSGDRHAYMIGEDAARAMLDSVRAARQISGLRANGKVVVWGHSQGGNSALWAGMRAMGYAPDLDIAGVAALAPATDLRALFQAVQGTILGKIVSSYLAEAYAEAYPDVQLGDYLGPVSRILARDMAGRCVGGRATLFSIAEAALVPGGIFTRDPASGPLGARLDENMPGAPINAPVLIAQGADDDLVPARIQRDYVGKRCSEGQPIDFRQYKGLDHLSLVTGGSPLEAELVAWTRDRLSGKAATPNCGR</sequence>
<dbReference type="Gene3D" id="1.10.260.130">
    <property type="match status" value="1"/>
</dbReference>
<dbReference type="PROSITE" id="PS51257">
    <property type="entry name" value="PROKAR_LIPOPROTEIN"/>
    <property type="match status" value="1"/>
</dbReference>
<dbReference type="InterPro" id="IPR029058">
    <property type="entry name" value="AB_hydrolase_fold"/>
</dbReference>
<name>A0ABU4XB66_9HYPH</name>
<accession>A0ABU4XB66</accession>
<proteinExistence type="predicted"/>
<protein>
    <submittedName>
        <fullName evidence="1">Lipase family protein</fullName>
    </submittedName>
</protein>
<reference evidence="1 2" key="1">
    <citation type="submission" date="2023-08" db="EMBL/GenBank/DDBJ databases">
        <title>Implementing the SeqCode for naming new Mesorhizobium species isolated from Vachellia karroo root nodules.</title>
        <authorList>
            <person name="Van Lill M."/>
        </authorList>
    </citation>
    <scope>NUCLEOTIDE SEQUENCE [LARGE SCALE GENOMIC DNA]</scope>
    <source>
        <strain evidence="1 2">VK23A</strain>
    </source>
</reference>
<dbReference type="PANTHER" id="PTHR34853">
    <property type="match status" value="1"/>
</dbReference>
<dbReference type="InterPro" id="IPR005152">
    <property type="entry name" value="Lipase_secreted"/>
</dbReference>
<gene>
    <name evidence="1" type="ORF">RFM27_06695</name>
</gene>
<keyword evidence="2" id="KW-1185">Reference proteome</keyword>
<dbReference type="Proteomes" id="UP001271780">
    <property type="component" value="Unassembled WGS sequence"/>
</dbReference>
<dbReference type="Gene3D" id="3.40.50.1820">
    <property type="entry name" value="alpha/beta hydrolase"/>
    <property type="match status" value="1"/>
</dbReference>
<evidence type="ECO:0000313" key="1">
    <source>
        <dbReference type="EMBL" id="MDX8471753.1"/>
    </source>
</evidence>
<dbReference type="PANTHER" id="PTHR34853:SF1">
    <property type="entry name" value="LIPASE 5"/>
    <property type="match status" value="1"/>
</dbReference>
<comment type="caution">
    <text evidence="1">The sequence shown here is derived from an EMBL/GenBank/DDBJ whole genome shotgun (WGS) entry which is preliminary data.</text>
</comment>